<accession>A0ABD2WY19</accession>
<gene>
    <name evidence="1" type="ORF">TKK_008248</name>
</gene>
<reference evidence="1 2" key="1">
    <citation type="journal article" date="2024" name="bioRxiv">
        <title>A reference genome for Trichogramma kaykai: A tiny desert-dwelling parasitoid wasp with competing sex-ratio distorters.</title>
        <authorList>
            <person name="Culotta J."/>
            <person name="Lindsey A.R."/>
        </authorList>
    </citation>
    <scope>NUCLEOTIDE SEQUENCE [LARGE SCALE GENOMIC DNA]</scope>
    <source>
        <strain evidence="1 2">KSX58</strain>
    </source>
</reference>
<proteinExistence type="predicted"/>
<protein>
    <submittedName>
        <fullName evidence="1">Uncharacterized protein</fullName>
    </submittedName>
</protein>
<dbReference type="Proteomes" id="UP001627154">
    <property type="component" value="Unassembled WGS sequence"/>
</dbReference>
<sequence length="154" mass="17415">MTNSLIFYTLLEYIMYKLHTDTVEILHTEATAYNNAGAGEDRSIVLVRSAVAAASNQPASTAHLSSSLFRSRLRTSPEKRFQSRWIYAEKLHSCTYASIHLPHMPYRLEGASASHHNRTTPLLSYMLLCDNIISAPPSRLLFLQSFYSMMVLES</sequence>
<dbReference type="EMBL" id="JBJJXI010000060">
    <property type="protein sequence ID" value="KAL3398019.1"/>
    <property type="molecule type" value="Genomic_DNA"/>
</dbReference>
<dbReference type="AlphaFoldDB" id="A0ABD2WY19"/>
<keyword evidence="2" id="KW-1185">Reference proteome</keyword>
<evidence type="ECO:0000313" key="2">
    <source>
        <dbReference type="Proteomes" id="UP001627154"/>
    </source>
</evidence>
<evidence type="ECO:0000313" key="1">
    <source>
        <dbReference type="EMBL" id="KAL3398019.1"/>
    </source>
</evidence>
<name>A0ABD2WY19_9HYME</name>
<comment type="caution">
    <text evidence="1">The sequence shown here is derived from an EMBL/GenBank/DDBJ whole genome shotgun (WGS) entry which is preliminary data.</text>
</comment>
<organism evidence="1 2">
    <name type="scientific">Trichogramma kaykai</name>
    <dbReference type="NCBI Taxonomy" id="54128"/>
    <lineage>
        <taxon>Eukaryota</taxon>
        <taxon>Metazoa</taxon>
        <taxon>Ecdysozoa</taxon>
        <taxon>Arthropoda</taxon>
        <taxon>Hexapoda</taxon>
        <taxon>Insecta</taxon>
        <taxon>Pterygota</taxon>
        <taxon>Neoptera</taxon>
        <taxon>Endopterygota</taxon>
        <taxon>Hymenoptera</taxon>
        <taxon>Apocrita</taxon>
        <taxon>Proctotrupomorpha</taxon>
        <taxon>Chalcidoidea</taxon>
        <taxon>Trichogrammatidae</taxon>
        <taxon>Trichogramma</taxon>
    </lineage>
</organism>